<accession>A0AAD4FFL6</accession>
<dbReference type="EMBL" id="JAANER010000005">
    <property type="protein sequence ID" value="KAG9189669.1"/>
    <property type="molecule type" value="Genomic_DNA"/>
</dbReference>
<keyword evidence="6" id="KW-1185">Reference proteome</keyword>
<dbReference type="Pfam" id="PF00179">
    <property type="entry name" value="UQ_con"/>
    <property type="match status" value="1"/>
</dbReference>
<dbReference type="SMART" id="SM00212">
    <property type="entry name" value="UBCc"/>
    <property type="match status" value="1"/>
</dbReference>
<dbReference type="EC" id="2.3.2.23" evidence="5"/>
<evidence type="ECO:0000313" key="5">
    <source>
        <dbReference type="EMBL" id="KAG9189669.1"/>
    </source>
</evidence>
<keyword evidence="1 5" id="KW-0808">Transferase</keyword>
<sequence>MTKNKTSRNVDRGTGYDQSRLDMTAMFGGREFVGVDRAGMGRDTDRRRALDAERHKDKFYENLFAFLSVLCPSPDHNKPETMRFDVDPPKAVLSMLINSKALDKAAELLRNDSLDNTTKRKNLYMAFFDFLRNIGVHSLSKQAVMFNERIVMPDTINLLTLSFQGLPGNVFSQKASALAKNLRNLNIQSQVMLNGAQKSRHEFQDEQSMDLLWLCREISDLARYLQIGDGDAGPIDHGIVEVPDDQIWPTFHFAREAQMTTQSPMSRVKRLITEVTTLKTGLSSGIYVKHAMSRLDVMKILIAGPKGTPYENGLFEFDPWCTVQFPYEPPKMFFRGTQGGQLWLNPNLHMDGKVCLSLLGTFPGEKWRPGESTILQVLISVQAMIFGVDPLDNIAADSVYKARAERLFSIKTISGLTAKYAILTWARDPPSFWKDVVNLHFHKHSDTILRAVERWAVGASRSNSRSFSQQLPSSVMGNSRNEVDFATVLPQLQAALQGYGATYVPQRIASSTSQQHPSSGRTGYGSQMPPHGGGGRFNGSGGLGGYGGPGTQVGRGL</sequence>
<proteinExistence type="predicted"/>
<name>A0AAD4FFL6_9PLEO</name>
<evidence type="ECO:0000256" key="3">
    <source>
        <dbReference type="SAM" id="MobiDB-lite"/>
    </source>
</evidence>
<evidence type="ECO:0000259" key="4">
    <source>
        <dbReference type="PROSITE" id="PS50127"/>
    </source>
</evidence>
<dbReference type="PANTHER" id="PTHR46116:SF15">
    <property type="entry name" value="(E3-INDEPENDENT) E2 UBIQUITIN-CONJUGATING ENZYME"/>
    <property type="match status" value="1"/>
</dbReference>
<organism evidence="5 6">
    <name type="scientific">Alternaria panax</name>
    <dbReference type="NCBI Taxonomy" id="48097"/>
    <lineage>
        <taxon>Eukaryota</taxon>
        <taxon>Fungi</taxon>
        <taxon>Dikarya</taxon>
        <taxon>Ascomycota</taxon>
        <taxon>Pezizomycotina</taxon>
        <taxon>Dothideomycetes</taxon>
        <taxon>Pleosporomycetidae</taxon>
        <taxon>Pleosporales</taxon>
        <taxon>Pleosporineae</taxon>
        <taxon>Pleosporaceae</taxon>
        <taxon>Alternaria</taxon>
        <taxon>Alternaria sect. Panax</taxon>
    </lineage>
</organism>
<dbReference type="GO" id="GO:0061631">
    <property type="term" value="F:ubiquitin conjugating enzyme activity"/>
    <property type="evidence" value="ECO:0007669"/>
    <property type="project" value="UniProtKB-EC"/>
</dbReference>
<comment type="caution">
    <text evidence="5">The sequence shown here is derived from an EMBL/GenBank/DDBJ whole genome shotgun (WGS) entry which is preliminary data.</text>
</comment>
<feature type="compositionally biased region" description="Polar residues" evidence="3">
    <location>
        <begin position="509"/>
        <end position="525"/>
    </location>
</feature>
<dbReference type="SUPFAM" id="SSF54495">
    <property type="entry name" value="UBC-like"/>
    <property type="match status" value="1"/>
</dbReference>
<evidence type="ECO:0000313" key="6">
    <source>
        <dbReference type="Proteomes" id="UP001199106"/>
    </source>
</evidence>
<dbReference type="Gene3D" id="3.10.110.10">
    <property type="entry name" value="Ubiquitin Conjugating Enzyme"/>
    <property type="match status" value="1"/>
</dbReference>
<reference evidence="5" key="1">
    <citation type="submission" date="2021-07" db="EMBL/GenBank/DDBJ databases">
        <title>Genome Resource of American Ginseng Black Spot Pathogen Alternaria panax.</title>
        <authorList>
            <person name="Qiu C."/>
            <person name="Wang W."/>
            <person name="Liu Z."/>
        </authorList>
    </citation>
    <scope>NUCLEOTIDE SEQUENCE</scope>
    <source>
        <strain evidence="5">BNCC115425</strain>
    </source>
</reference>
<feature type="region of interest" description="Disordered" evidence="3">
    <location>
        <begin position="509"/>
        <end position="557"/>
    </location>
</feature>
<dbReference type="PANTHER" id="PTHR46116">
    <property type="entry name" value="(E3-INDEPENDENT) E2 UBIQUITIN-CONJUGATING ENZYME"/>
    <property type="match status" value="1"/>
</dbReference>
<dbReference type="InterPro" id="IPR000608">
    <property type="entry name" value="UBC"/>
</dbReference>
<dbReference type="AlphaFoldDB" id="A0AAD4FFL6"/>
<dbReference type="Proteomes" id="UP001199106">
    <property type="component" value="Unassembled WGS sequence"/>
</dbReference>
<feature type="domain" description="UBC core" evidence="4">
    <location>
        <begin position="266"/>
        <end position="422"/>
    </location>
</feature>
<keyword evidence="2" id="KW-0833">Ubl conjugation pathway</keyword>
<protein>
    <submittedName>
        <fullName evidence="5">Baculoviral IAP repeat-containing protein 6 (Apollon)</fullName>
        <ecNumber evidence="5">2.3.2.23</ecNumber>
    </submittedName>
</protein>
<evidence type="ECO:0000256" key="1">
    <source>
        <dbReference type="ARBA" id="ARBA00022679"/>
    </source>
</evidence>
<feature type="compositionally biased region" description="Gly residues" evidence="3">
    <location>
        <begin position="531"/>
        <end position="557"/>
    </location>
</feature>
<gene>
    <name evidence="5" type="ORF">G6011_06537</name>
</gene>
<keyword evidence="5" id="KW-0012">Acyltransferase</keyword>
<dbReference type="InterPro" id="IPR016135">
    <property type="entry name" value="UBQ-conjugating_enzyme/RWD"/>
</dbReference>
<evidence type="ECO:0000256" key="2">
    <source>
        <dbReference type="ARBA" id="ARBA00022786"/>
    </source>
</evidence>
<dbReference type="PROSITE" id="PS50127">
    <property type="entry name" value="UBC_2"/>
    <property type="match status" value="1"/>
</dbReference>